<dbReference type="RefSeq" id="WP_258812016.1">
    <property type="nucleotide sequence ID" value="NZ_JANUGU010000003.1"/>
</dbReference>
<dbReference type="InterPro" id="IPR036513">
    <property type="entry name" value="STAS_dom_sf"/>
</dbReference>
<dbReference type="SUPFAM" id="SSF52091">
    <property type="entry name" value="SpoIIaa-like"/>
    <property type="match status" value="1"/>
</dbReference>
<sequence length="483" mass="51572">MGLFDFLKKNPEPSASAPVPRRTADAGARVAPGPRTVSPNTVAPNTVAPNTVAPNSVAPRPAGSRHAAPAGQRPPAHGPATQRGAAPRERAGGASRYDSEEARARQREIARATAAKIDAIEMEMAADMFNDLPTWKSNTARRAPTPVAGPQSYEFGTQGAGLPPIPPVAEAAAVIYANGDSQTAERTLRGSLIGDGRNQRMTWWMLLDLYQAGGREQDFESIAIDYAIHFETSPPVWKKEAASAPQQFAGVTPTEAFAGMLGATIQPQLQRLRDCSASSPVLRLEFGGVRGVAPEGCAALLDGLRALRATRSELVLGSADTLLAVLRPMLTIGNRGASQIPWLLVLELLQLTDRAKEFEETAMDFRVTFEAEPPPFTARLRVATAATSTVAGDRFMLPVTVEGESAELLASIETYARSATPALLDCSRLARLDYKGAEALQGKLRALKTAGRQIELRDVNHLVAPLLRLLGAGDSARLYANKY</sequence>
<dbReference type="PROSITE" id="PS50801">
    <property type="entry name" value="STAS"/>
    <property type="match status" value="1"/>
</dbReference>
<evidence type="ECO:0000313" key="3">
    <source>
        <dbReference type="EMBL" id="MCS0658829.1"/>
    </source>
</evidence>
<dbReference type="EMBL" id="JANUGU010000003">
    <property type="protein sequence ID" value="MCS0658829.1"/>
    <property type="molecule type" value="Genomic_DNA"/>
</dbReference>
<dbReference type="InterPro" id="IPR002645">
    <property type="entry name" value="STAS_dom"/>
</dbReference>
<feature type="compositionally biased region" description="Basic and acidic residues" evidence="1">
    <location>
        <begin position="1"/>
        <end position="11"/>
    </location>
</feature>
<protein>
    <recommendedName>
        <fullName evidence="2">STAS domain-containing protein</fullName>
    </recommendedName>
</protein>
<dbReference type="Proteomes" id="UP001204621">
    <property type="component" value="Unassembled WGS sequence"/>
</dbReference>
<reference evidence="3 4" key="1">
    <citation type="submission" date="2022-08" db="EMBL/GenBank/DDBJ databases">
        <title>Reclassification of Massilia species as members of the genera Telluria, Duganella, Pseudoduganella, Mokoshia gen. nov. and Zemynaea gen. nov. using orthogonal and non-orthogonal genome-based approaches.</title>
        <authorList>
            <person name="Bowman J.P."/>
        </authorList>
    </citation>
    <scope>NUCLEOTIDE SEQUENCE [LARGE SCALE GENOMIC DNA]</scope>
    <source>
        <strain evidence="3 4">JCM 31606</strain>
    </source>
</reference>
<evidence type="ECO:0000259" key="2">
    <source>
        <dbReference type="PROSITE" id="PS50801"/>
    </source>
</evidence>
<comment type="caution">
    <text evidence="3">The sequence shown here is derived from an EMBL/GenBank/DDBJ whole genome shotgun (WGS) entry which is preliminary data.</text>
</comment>
<gene>
    <name evidence="3" type="ORF">NX778_12215</name>
</gene>
<organism evidence="3 4">
    <name type="scientific">Massilia terrae</name>
    <dbReference type="NCBI Taxonomy" id="1811224"/>
    <lineage>
        <taxon>Bacteria</taxon>
        <taxon>Pseudomonadati</taxon>
        <taxon>Pseudomonadota</taxon>
        <taxon>Betaproteobacteria</taxon>
        <taxon>Burkholderiales</taxon>
        <taxon>Oxalobacteraceae</taxon>
        <taxon>Telluria group</taxon>
        <taxon>Massilia</taxon>
    </lineage>
</organism>
<accession>A0ABT2CXW9</accession>
<dbReference type="Gene3D" id="3.30.750.24">
    <property type="entry name" value="STAS domain"/>
    <property type="match status" value="1"/>
</dbReference>
<evidence type="ECO:0000256" key="1">
    <source>
        <dbReference type="SAM" id="MobiDB-lite"/>
    </source>
</evidence>
<feature type="compositionally biased region" description="Polar residues" evidence="1">
    <location>
        <begin position="37"/>
        <end position="54"/>
    </location>
</feature>
<evidence type="ECO:0000313" key="4">
    <source>
        <dbReference type="Proteomes" id="UP001204621"/>
    </source>
</evidence>
<keyword evidence="4" id="KW-1185">Reference proteome</keyword>
<feature type="region of interest" description="Disordered" evidence="1">
    <location>
        <begin position="1"/>
        <end position="105"/>
    </location>
</feature>
<feature type="domain" description="STAS" evidence="2">
    <location>
        <begin position="423"/>
        <end position="483"/>
    </location>
</feature>
<proteinExistence type="predicted"/>
<name>A0ABT2CXW9_9BURK</name>
<feature type="compositionally biased region" description="Basic and acidic residues" evidence="1">
    <location>
        <begin position="86"/>
        <end position="105"/>
    </location>
</feature>